<keyword evidence="5 10" id="KW-0133">Cell shape</keyword>
<dbReference type="Proteomes" id="UP000070260">
    <property type="component" value="Chromosome"/>
</dbReference>
<dbReference type="GO" id="GO:0005975">
    <property type="term" value="P:carbohydrate metabolic process"/>
    <property type="evidence" value="ECO:0007669"/>
    <property type="project" value="InterPro"/>
</dbReference>
<evidence type="ECO:0000259" key="12">
    <source>
        <dbReference type="Pfam" id="PF04101"/>
    </source>
</evidence>
<dbReference type="Pfam" id="PF03033">
    <property type="entry name" value="Glyco_transf_28"/>
    <property type="match status" value="1"/>
</dbReference>
<feature type="binding site" evidence="10">
    <location>
        <begin position="13"/>
        <end position="15"/>
    </location>
    <ligand>
        <name>UDP-N-acetyl-alpha-D-glucosamine</name>
        <dbReference type="ChEBI" id="CHEBI:57705"/>
    </ligand>
</feature>
<keyword evidence="9 10" id="KW-0961">Cell wall biogenesis/degradation</keyword>
<dbReference type="Gene3D" id="3.40.50.2000">
    <property type="entry name" value="Glycogen Phosphorylase B"/>
    <property type="match status" value="2"/>
</dbReference>
<dbReference type="Pfam" id="PF04101">
    <property type="entry name" value="Glyco_tran_28_C"/>
    <property type="match status" value="1"/>
</dbReference>
<dbReference type="PATRIC" id="fig|1502.177.peg.2566"/>
<dbReference type="GO" id="GO:0051301">
    <property type="term" value="P:cell division"/>
    <property type="evidence" value="ECO:0007669"/>
    <property type="project" value="UniProtKB-KW"/>
</dbReference>
<keyword evidence="8 10" id="KW-0131">Cell cycle</keyword>
<dbReference type="GO" id="GO:0051991">
    <property type="term" value="F:UDP-N-acetyl-D-glucosamine:N-acetylmuramoyl-L-alanyl-D-glutamyl-meso-2,6-diaminopimelyl-D-alanyl-D-alanine-diphosphoundecaprenol 4-beta-N-acetylglucosaminlytransferase activity"/>
    <property type="evidence" value="ECO:0007669"/>
    <property type="project" value="RHEA"/>
</dbReference>
<feature type="domain" description="Glycosyltransferase family 28 N-terminal" evidence="11">
    <location>
        <begin position="6"/>
        <end position="141"/>
    </location>
</feature>
<dbReference type="EMBL" id="CP010994">
    <property type="protein sequence ID" value="AMN36562.1"/>
    <property type="molecule type" value="Genomic_DNA"/>
</dbReference>
<comment type="subcellular location">
    <subcellularLocation>
        <location evidence="10">Cell membrane</location>
        <topology evidence="10">Peripheral membrane protein</topology>
        <orientation evidence="10">Cytoplasmic side</orientation>
    </subcellularLocation>
</comment>
<organism evidence="13 14">
    <name type="scientific">Clostridium perfringens</name>
    <dbReference type="NCBI Taxonomy" id="1502"/>
    <lineage>
        <taxon>Bacteria</taxon>
        <taxon>Bacillati</taxon>
        <taxon>Bacillota</taxon>
        <taxon>Clostridia</taxon>
        <taxon>Eubacteriales</taxon>
        <taxon>Clostridiaceae</taxon>
        <taxon>Clostridium</taxon>
    </lineage>
</organism>
<dbReference type="UniPathway" id="UPA00219"/>
<dbReference type="GO" id="GO:0050511">
    <property type="term" value="F:undecaprenyldiphospho-muramoylpentapeptide beta-N-acetylglucosaminyltransferase activity"/>
    <property type="evidence" value="ECO:0007669"/>
    <property type="project" value="UniProtKB-UniRule"/>
</dbReference>
<dbReference type="GO" id="GO:0071555">
    <property type="term" value="P:cell wall organization"/>
    <property type="evidence" value="ECO:0007669"/>
    <property type="project" value="UniProtKB-KW"/>
</dbReference>
<dbReference type="HAMAP" id="MF_00033">
    <property type="entry name" value="MurG"/>
    <property type="match status" value="1"/>
</dbReference>
<reference evidence="13 14" key="1">
    <citation type="journal article" date="2016" name="PLoS ONE">
        <title>Plasmid Characterization and Chromosome Analysis of Two netF+ Clostridium perfringens Isolates Associated with Foal and Canine Necrotizing Enteritis.</title>
        <authorList>
            <person name="Mehdizadeh Gohari I."/>
            <person name="Kropinski A.M."/>
            <person name="Weese S.J."/>
            <person name="Parreira V.R."/>
            <person name="Whitehead A.E."/>
            <person name="Boerlin P."/>
            <person name="Prescott J.F."/>
        </authorList>
    </citation>
    <scope>NUCLEOTIDE SEQUENCE [LARGE SCALE GENOMIC DNA]</scope>
    <source>
        <strain evidence="13 14">JP838</strain>
    </source>
</reference>
<dbReference type="SUPFAM" id="SSF53756">
    <property type="entry name" value="UDP-Glycosyltransferase/glycogen phosphorylase"/>
    <property type="match status" value="1"/>
</dbReference>
<evidence type="ECO:0000256" key="1">
    <source>
        <dbReference type="ARBA" id="ARBA00022475"/>
    </source>
</evidence>
<dbReference type="CDD" id="cd03785">
    <property type="entry name" value="GT28_MurG"/>
    <property type="match status" value="1"/>
</dbReference>
<proteinExistence type="inferred from homology"/>
<evidence type="ECO:0000256" key="7">
    <source>
        <dbReference type="ARBA" id="ARBA00023136"/>
    </source>
</evidence>
<keyword evidence="4 10" id="KW-0808">Transferase</keyword>
<keyword evidence="1 10" id="KW-1003">Cell membrane</keyword>
<comment type="similarity">
    <text evidence="10">Belongs to the glycosyltransferase 28 family. MurG subfamily.</text>
</comment>
<comment type="caution">
    <text evidence="10">Lacks conserved residue(s) required for the propagation of feature annotation.</text>
</comment>
<dbReference type="PANTHER" id="PTHR21015">
    <property type="entry name" value="UDP-N-ACETYLGLUCOSAMINE--N-ACETYLMURAMYL-(PENTAPEPTIDE) PYROPHOSPHORYL-UNDECAPRENOL N-ACETYLGLUCOSAMINE TRANSFERASE 1"/>
    <property type="match status" value="1"/>
</dbReference>
<keyword evidence="2 10" id="KW-0132">Cell division</keyword>
<feature type="binding site" evidence="10">
    <location>
        <position position="166"/>
    </location>
    <ligand>
        <name>UDP-N-acetyl-alpha-D-glucosamine</name>
        <dbReference type="ChEBI" id="CHEBI:57705"/>
    </ligand>
</feature>
<sequence length="357" mass="39772">MKKYKIIMTGGGSAGHVTPNLALVPKLKELGFEIKYIGSKNGIEKEIITKENIPYYSISSGKLRRYFDIKNFTDPFKVLKGVMDASRILSKEKPDVIFSKGGFVTVPVVIAASMKKIPVVSHESDLTPGLANKIASPFCDTLCVTFPESLKYIKDNKGELTGTPIREDLLKGNKERGRKFCNFKENKKVLMIIGGSLGSKVINESVRKILNEILKEYNVIHLCGKGNLDESLKTLDGYRQYEYISEELPDLMALADLVISRAGANTIFELLALRKLNILIPLSANASRGDQVLNANSFEKSGYSMVIKEEELNSELLLKSIKDLEKNREKYLNSMKMSKIGNGVNNIIDIIKKSAHM</sequence>
<feature type="domain" description="Glycosyl transferase family 28 C-terminal" evidence="12">
    <location>
        <begin position="189"/>
        <end position="347"/>
    </location>
</feature>
<comment type="function">
    <text evidence="10">Cell wall formation. Catalyzes the transfer of a GlcNAc subunit on undecaprenyl-pyrophosphoryl-MurNAc-pentapeptide (lipid intermediate I) to form undecaprenyl-pyrophosphoryl-MurNAc-(pentapeptide)GlcNAc (lipid intermediate II).</text>
</comment>
<evidence type="ECO:0000256" key="3">
    <source>
        <dbReference type="ARBA" id="ARBA00022676"/>
    </source>
</evidence>
<dbReference type="InterPro" id="IPR004276">
    <property type="entry name" value="GlycoTrans_28_N"/>
</dbReference>
<dbReference type="InterPro" id="IPR007235">
    <property type="entry name" value="Glyco_trans_28_C"/>
</dbReference>
<dbReference type="OrthoDB" id="9808936at2"/>
<feature type="binding site" evidence="10">
    <location>
        <position position="196"/>
    </location>
    <ligand>
        <name>UDP-N-acetyl-alpha-D-glucosamine</name>
        <dbReference type="ChEBI" id="CHEBI:57705"/>
    </ligand>
</feature>
<dbReference type="EC" id="2.4.1.227" evidence="10"/>
<dbReference type="GO" id="GO:0008360">
    <property type="term" value="P:regulation of cell shape"/>
    <property type="evidence" value="ECO:0007669"/>
    <property type="project" value="UniProtKB-KW"/>
</dbReference>
<evidence type="ECO:0000259" key="11">
    <source>
        <dbReference type="Pfam" id="PF03033"/>
    </source>
</evidence>
<dbReference type="GO" id="GO:0005886">
    <property type="term" value="C:plasma membrane"/>
    <property type="evidence" value="ECO:0007669"/>
    <property type="project" value="UniProtKB-SubCell"/>
</dbReference>
<evidence type="ECO:0000256" key="5">
    <source>
        <dbReference type="ARBA" id="ARBA00022960"/>
    </source>
</evidence>
<feature type="binding site" evidence="10">
    <location>
        <position position="291"/>
    </location>
    <ligand>
        <name>UDP-N-acetyl-alpha-D-glucosamine</name>
        <dbReference type="ChEBI" id="CHEBI:57705"/>
    </ligand>
</feature>
<dbReference type="RefSeq" id="WP_061429018.1">
    <property type="nucleotide sequence ID" value="NZ_CATNZO010000001.1"/>
</dbReference>
<dbReference type="InterPro" id="IPR006009">
    <property type="entry name" value="GlcNAc_MurG"/>
</dbReference>
<keyword evidence="6 10" id="KW-0573">Peptidoglycan synthesis</keyword>
<evidence type="ECO:0000256" key="9">
    <source>
        <dbReference type="ARBA" id="ARBA00023316"/>
    </source>
</evidence>
<evidence type="ECO:0000256" key="4">
    <source>
        <dbReference type="ARBA" id="ARBA00022679"/>
    </source>
</evidence>
<protein>
    <recommendedName>
        <fullName evidence="10">UDP-N-acetylglucosamine--N-acetylmuramyl-(pentapeptide) pyrophosphoryl-undecaprenol N-acetylglucosamine transferase</fullName>
        <ecNumber evidence="10">2.4.1.227</ecNumber>
    </recommendedName>
    <alternativeName>
        <fullName evidence="10">Undecaprenyl-PP-MurNAc-pentapeptide-UDPGlcNAc GlcNAc transferase</fullName>
    </alternativeName>
</protein>
<evidence type="ECO:0000256" key="8">
    <source>
        <dbReference type="ARBA" id="ARBA00023306"/>
    </source>
</evidence>
<name>A0A140GSN8_CLOPF</name>
<evidence type="ECO:0000313" key="14">
    <source>
        <dbReference type="Proteomes" id="UP000070260"/>
    </source>
</evidence>
<gene>
    <name evidence="10" type="primary">murG</name>
    <name evidence="13" type="ORF">JFP838_12555</name>
</gene>
<accession>A0A140GSN8</accession>
<evidence type="ECO:0000256" key="6">
    <source>
        <dbReference type="ARBA" id="ARBA00022984"/>
    </source>
</evidence>
<evidence type="ECO:0000256" key="2">
    <source>
        <dbReference type="ARBA" id="ARBA00022618"/>
    </source>
</evidence>
<keyword evidence="7 10" id="KW-0472">Membrane</keyword>
<keyword evidence="3 10" id="KW-0328">Glycosyltransferase</keyword>
<dbReference type="GO" id="GO:0009252">
    <property type="term" value="P:peptidoglycan biosynthetic process"/>
    <property type="evidence" value="ECO:0007669"/>
    <property type="project" value="UniProtKB-UniRule"/>
</dbReference>
<comment type="pathway">
    <text evidence="10">Cell wall biogenesis; peptidoglycan biosynthesis.</text>
</comment>
<dbReference type="NCBIfam" id="TIGR01133">
    <property type="entry name" value="murG"/>
    <property type="match status" value="1"/>
</dbReference>
<comment type="catalytic activity">
    <reaction evidence="10">
        <text>di-trans,octa-cis-undecaprenyl diphospho-N-acetyl-alpha-D-muramoyl-L-alanyl-D-glutamyl-meso-2,6-diaminopimeloyl-D-alanyl-D-alanine + UDP-N-acetyl-alpha-D-glucosamine = di-trans,octa-cis-undecaprenyl diphospho-[N-acetyl-alpha-D-glucosaminyl-(1-&gt;4)]-N-acetyl-alpha-D-muramoyl-L-alanyl-D-glutamyl-meso-2,6-diaminopimeloyl-D-alanyl-D-alanine + UDP + H(+)</text>
        <dbReference type="Rhea" id="RHEA:31227"/>
        <dbReference type="ChEBI" id="CHEBI:15378"/>
        <dbReference type="ChEBI" id="CHEBI:57705"/>
        <dbReference type="ChEBI" id="CHEBI:58223"/>
        <dbReference type="ChEBI" id="CHEBI:61387"/>
        <dbReference type="ChEBI" id="CHEBI:61388"/>
        <dbReference type="EC" id="2.4.1.227"/>
    </reaction>
</comment>
<dbReference type="AlphaFoldDB" id="A0A140GSN8"/>
<dbReference type="NCBIfam" id="NF009102">
    <property type="entry name" value="PRK12446.1"/>
    <property type="match status" value="1"/>
</dbReference>
<evidence type="ECO:0000313" key="13">
    <source>
        <dbReference type="EMBL" id="AMN36562.1"/>
    </source>
</evidence>
<evidence type="ECO:0000256" key="10">
    <source>
        <dbReference type="HAMAP-Rule" id="MF_00033"/>
    </source>
</evidence>
<dbReference type="PANTHER" id="PTHR21015:SF27">
    <property type="entry name" value="UDP-N-ACETYLGLUCOSAMINE--N-ACETYLMURAMYL-(PENTAPEPTIDE) PYROPHOSPHORYL-UNDECAPRENOL N-ACETYLGLUCOSAMINE TRANSFERASE"/>
    <property type="match status" value="1"/>
</dbReference>